<dbReference type="EMBL" id="LVYI01000001">
    <property type="protein sequence ID" value="OAP65182.1"/>
    <property type="molecule type" value="Genomic_DNA"/>
</dbReference>
<dbReference type="AlphaFoldDB" id="A0A178ZZM2"/>
<keyword evidence="3" id="KW-1185">Reference proteome</keyword>
<name>A0A178ZZM2_9EURO</name>
<comment type="caution">
    <text evidence="2">The sequence shown here is derived from an EMBL/GenBank/DDBJ whole genome shotgun (WGS) entry which is preliminary data.</text>
</comment>
<dbReference type="OrthoDB" id="4153726at2759"/>
<dbReference type="GeneID" id="30005324"/>
<reference evidence="2 3" key="1">
    <citation type="submission" date="2016-04" db="EMBL/GenBank/DDBJ databases">
        <title>Draft genome of Fonsecaea erecta CBS 125763.</title>
        <authorList>
            <person name="Weiss V.A."/>
            <person name="Vicente V.A."/>
            <person name="Raittz R.T."/>
            <person name="Moreno L.F."/>
            <person name="De Souza E.M."/>
            <person name="Pedrosa F.O."/>
            <person name="Steffens M.B."/>
            <person name="Faoro H."/>
            <person name="Tadra-Sfeir M.Z."/>
            <person name="Najafzadeh M.J."/>
            <person name="Felipe M.S."/>
            <person name="Teixeira M."/>
            <person name="Sun J."/>
            <person name="Xi L."/>
            <person name="Gomes R."/>
            <person name="De Azevedo C.M."/>
            <person name="Salgado C.G."/>
            <person name="Da Silva M.B."/>
            <person name="Nascimento M.F."/>
            <person name="Queiroz-Telles F."/>
            <person name="Attili D.S."/>
            <person name="Gorbushina A."/>
        </authorList>
    </citation>
    <scope>NUCLEOTIDE SEQUENCE [LARGE SCALE GENOMIC DNA]</scope>
    <source>
        <strain evidence="2 3">CBS 125763</strain>
    </source>
</reference>
<dbReference type="STRING" id="1367422.A0A178ZZM2"/>
<dbReference type="RefSeq" id="XP_018698549.1">
    <property type="nucleotide sequence ID" value="XM_018832670.1"/>
</dbReference>
<proteinExistence type="predicted"/>
<organism evidence="2 3">
    <name type="scientific">Fonsecaea erecta</name>
    <dbReference type="NCBI Taxonomy" id="1367422"/>
    <lineage>
        <taxon>Eukaryota</taxon>
        <taxon>Fungi</taxon>
        <taxon>Dikarya</taxon>
        <taxon>Ascomycota</taxon>
        <taxon>Pezizomycotina</taxon>
        <taxon>Eurotiomycetes</taxon>
        <taxon>Chaetothyriomycetidae</taxon>
        <taxon>Chaetothyriales</taxon>
        <taxon>Herpotrichiellaceae</taxon>
        <taxon>Fonsecaea</taxon>
    </lineage>
</organism>
<feature type="compositionally biased region" description="Low complexity" evidence="1">
    <location>
        <begin position="116"/>
        <end position="135"/>
    </location>
</feature>
<feature type="region of interest" description="Disordered" evidence="1">
    <location>
        <begin position="100"/>
        <end position="192"/>
    </location>
</feature>
<evidence type="ECO:0000313" key="2">
    <source>
        <dbReference type="EMBL" id="OAP65182.1"/>
    </source>
</evidence>
<feature type="compositionally biased region" description="Low complexity" evidence="1">
    <location>
        <begin position="29"/>
        <end position="38"/>
    </location>
</feature>
<gene>
    <name evidence="2" type="ORF">AYL99_01154</name>
</gene>
<evidence type="ECO:0000256" key="1">
    <source>
        <dbReference type="SAM" id="MobiDB-lite"/>
    </source>
</evidence>
<accession>A0A178ZZM2</accession>
<feature type="region of interest" description="Disordered" evidence="1">
    <location>
        <begin position="1"/>
        <end position="54"/>
    </location>
</feature>
<evidence type="ECO:0000313" key="3">
    <source>
        <dbReference type="Proteomes" id="UP000078343"/>
    </source>
</evidence>
<dbReference type="Proteomes" id="UP000078343">
    <property type="component" value="Unassembled WGS sequence"/>
</dbReference>
<feature type="compositionally biased region" description="Basic and acidic residues" evidence="1">
    <location>
        <begin position="11"/>
        <end position="28"/>
    </location>
</feature>
<feature type="compositionally biased region" description="Basic and acidic residues" evidence="1">
    <location>
        <begin position="158"/>
        <end position="173"/>
    </location>
</feature>
<protein>
    <submittedName>
        <fullName evidence="2">Uncharacterized protein</fullName>
    </submittedName>
</protein>
<sequence length="192" mass="19834">MSSSSSSSSWQDRRFMFPAGREVHEGSAARRMSGSSGSDKTADSPILTNATPSAAAAAAAGATPALPDYPVVDKKVLSNPDAWGGDRRFMGMGAREVHVPARRLSGSGANKPAEVPKASSPPATSSGGGVAAAIAGRRRSSASNQGGIFSGLMANRTAHSERRQSWEDMKKPEGFSGFLSGLVNTKPADEKK</sequence>